<keyword evidence="2" id="KW-0560">Oxidoreductase</keyword>
<dbReference type="CDD" id="cd05289">
    <property type="entry name" value="MDR_like_2"/>
    <property type="match status" value="1"/>
</dbReference>
<dbReference type="RefSeq" id="WP_338893204.1">
    <property type="nucleotide sequence ID" value="NZ_CP147846.1"/>
</dbReference>
<dbReference type="InterPro" id="IPR020843">
    <property type="entry name" value="ER"/>
</dbReference>
<organism evidence="2 3">
    <name type="scientific">Rhodococcus sovatensis</name>
    <dbReference type="NCBI Taxonomy" id="1805840"/>
    <lineage>
        <taxon>Bacteria</taxon>
        <taxon>Bacillati</taxon>
        <taxon>Actinomycetota</taxon>
        <taxon>Actinomycetes</taxon>
        <taxon>Mycobacteriales</taxon>
        <taxon>Nocardiaceae</taxon>
        <taxon>Rhodococcus</taxon>
    </lineage>
</organism>
<dbReference type="Proteomes" id="UP001432000">
    <property type="component" value="Chromosome"/>
</dbReference>
<dbReference type="Gene3D" id="3.40.50.720">
    <property type="entry name" value="NAD(P)-binding Rossmann-like Domain"/>
    <property type="match status" value="1"/>
</dbReference>
<dbReference type="GO" id="GO:0016491">
    <property type="term" value="F:oxidoreductase activity"/>
    <property type="evidence" value="ECO:0007669"/>
    <property type="project" value="UniProtKB-KW"/>
</dbReference>
<dbReference type="EC" id="1.-.-.-" evidence="2"/>
<dbReference type="SUPFAM" id="SSF50129">
    <property type="entry name" value="GroES-like"/>
    <property type="match status" value="1"/>
</dbReference>
<dbReference type="PANTHER" id="PTHR43482">
    <property type="entry name" value="PROTEIN AST1-RELATED"/>
    <property type="match status" value="1"/>
</dbReference>
<dbReference type="InterPro" id="IPR052585">
    <property type="entry name" value="Lipid_raft_assoc_Zn_ADH"/>
</dbReference>
<dbReference type="InterPro" id="IPR036291">
    <property type="entry name" value="NAD(P)-bd_dom_sf"/>
</dbReference>
<feature type="domain" description="Enoyl reductase (ER)" evidence="1">
    <location>
        <begin position="40"/>
        <end position="328"/>
    </location>
</feature>
<proteinExistence type="predicted"/>
<dbReference type="EMBL" id="CP147846">
    <property type="protein sequence ID" value="WXG71503.1"/>
    <property type="molecule type" value="Genomic_DNA"/>
</dbReference>
<protein>
    <submittedName>
        <fullName evidence="2">NADP-dependent oxidoreductase</fullName>
        <ecNumber evidence="2">1.-.-.-</ecNumber>
    </submittedName>
</protein>
<accession>A0ABZ2PUE4</accession>
<gene>
    <name evidence="2" type="ORF">WDS16_14035</name>
</gene>
<dbReference type="InterPro" id="IPR011032">
    <property type="entry name" value="GroES-like_sf"/>
</dbReference>
<evidence type="ECO:0000313" key="3">
    <source>
        <dbReference type="Proteomes" id="UP001432000"/>
    </source>
</evidence>
<dbReference type="InterPro" id="IPR013154">
    <property type="entry name" value="ADH-like_N"/>
</dbReference>
<evidence type="ECO:0000313" key="2">
    <source>
        <dbReference type="EMBL" id="WXG71503.1"/>
    </source>
</evidence>
<dbReference type="Pfam" id="PF13602">
    <property type="entry name" value="ADH_zinc_N_2"/>
    <property type="match status" value="1"/>
</dbReference>
<evidence type="ECO:0000259" key="1">
    <source>
        <dbReference type="SMART" id="SM00829"/>
    </source>
</evidence>
<dbReference type="Gene3D" id="3.90.180.10">
    <property type="entry name" value="Medium-chain alcohol dehydrogenases, catalytic domain"/>
    <property type="match status" value="1"/>
</dbReference>
<name>A0ABZ2PUE4_9NOCA</name>
<dbReference type="SUPFAM" id="SSF51735">
    <property type="entry name" value="NAD(P)-binding Rossmann-fold domains"/>
    <property type="match status" value="1"/>
</dbReference>
<dbReference type="SMART" id="SM00829">
    <property type="entry name" value="PKS_ER"/>
    <property type="match status" value="1"/>
</dbReference>
<dbReference type="PANTHER" id="PTHR43482:SF1">
    <property type="entry name" value="PROTEIN AST1-RELATED"/>
    <property type="match status" value="1"/>
</dbReference>
<keyword evidence="3" id="KW-1185">Reference proteome</keyword>
<reference evidence="2 3" key="1">
    <citation type="submission" date="2024-03" db="EMBL/GenBank/DDBJ databases">
        <title>Natural products discovery in diverse microorganisms through a two-stage MS feature dereplication strategy.</title>
        <authorList>
            <person name="Zhang R."/>
        </authorList>
    </citation>
    <scope>NUCLEOTIDE SEQUENCE [LARGE SCALE GENOMIC DNA]</scope>
    <source>
        <strain evidence="2 3">18930</strain>
    </source>
</reference>
<sequence>MGSYALQGAYFPIESDIDTVERQLPSTSKGKDMQAIVTTGDNDLTLAELGVPVPGPQEVRIAVDAAAVNPVDVQTRRGIYHQLGWIDRSRVVGLGWDVAGRIDAVGDGVGTWSPGTYVVALHDGLDSPTAAYAGYVVVPESAIAAAPTSTDAVGAATLPLNALTAMQALDMLGEPDGRTLLVTGAAGGVGGFALPLAARRGWAVSGLARGEDEEFVRASGALFVSTTPPARTFDAVFDTAALGAQALDAIRDGGRYVGVIPSSGPPAVRGVEVTAVVVHHDGEGLAELVRLVDEGMLAVRTAGTFPLEKALDAHAAFERGGTRGRWVLTVSENARSIP</sequence>
<dbReference type="Pfam" id="PF08240">
    <property type="entry name" value="ADH_N"/>
    <property type="match status" value="1"/>
</dbReference>